<dbReference type="Gene3D" id="3.90.850.10">
    <property type="entry name" value="Fumarylacetoacetase-like, C-terminal domain"/>
    <property type="match status" value="1"/>
</dbReference>
<keyword evidence="3" id="KW-0378">Hydrolase</keyword>
<dbReference type="InterPro" id="IPR036663">
    <property type="entry name" value="Fumarylacetoacetase_C_sf"/>
</dbReference>
<dbReference type="Proteomes" id="UP000199729">
    <property type="component" value="Chromosome"/>
</dbReference>
<evidence type="ECO:0000259" key="1">
    <source>
        <dbReference type="Pfam" id="PF01557"/>
    </source>
</evidence>
<name>A0A221KDU3_VITFI</name>
<dbReference type="Pfam" id="PF01557">
    <property type="entry name" value="FAA_hydrolase"/>
    <property type="match status" value="1"/>
</dbReference>
<accession>A0A221KDU3</accession>
<dbReference type="EMBL" id="CP022423">
    <property type="protein sequence ID" value="ASM77176.1"/>
    <property type="molecule type" value="Genomic_DNA"/>
</dbReference>
<dbReference type="InterPro" id="IPR041072">
    <property type="entry name" value="FAA_hydro_N"/>
</dbReference>
<dbReference type="InterPro" id="IPR011234">
    <property type="entry name" value="Fumarylacetoacetase-like_C"/>
</dbReference>
<dbReference type="RefSeq" id="WP_089416361.1">
    <property type="nucleotide sequence ID" value="NZ_CP022423.1"/>
</dbReference>
<gene>
    <name evidence="3" type="ORF">VITFI_CDS1398</name>
</gene>
<dbReference type="OrthoDB" id="9775905at2"/>
<protein>
    <submittedName>
        <fullName evidence="3">Fumarylacetoacetate hydrolase</fullName>
    </submittedName>
</protein>
<evidence type="ECO:0000313" key="3">
    <source>
        <dbReference type="EMBL" id="ASM77176.1"/>
    </source>
</evidence>
<sequence length="292" mass="31182">MKLASYDDGSRDGHLVVVSHDLSMAHYASGIATRLQQVLDDWGFLAPQLEELAISLNHGRARHAFPFEPKRCRAPLARCTHWMVAQAWREAAGPWLQRGAGDALLGPAARVRVPEGASLDGHAQWVMLTGDVPAHAAPASALAQVRLLGLAAAWWVRPLPEGADPLHAWPASSFSPVLATPDEVGDAWQAGQLRRPLEIQRDGSPPYRNPPEPAMHWHAGQLMAWAARGHSLGAGTLIGTGPRPGLCEALSGLHAGERVHIDMAGADGHSLFGAITPELIDADGDDPEENLA</sequence>
<dbReference type="PANTHER" id="PTHR43211">
    <property type="entry name" value="FUMARYLACETOACETATE HYDROLASE"/>
    <property type="match status" value="1"/>
</dbReference>
<feature type="domain" description="Fumarylacetoacetase N-terminal" evidence="2">
    <location>
        <begin position="1"/>
        <end position="78"/>
    </location>
</feature>
<keyword evidence="4" id="KW-1185">Reference proteome</keyword>
<dbReference type="SUPFAM" id="SSF56529">
    <property type="entry name" value="FAH"/>
    <property type="match status" value="1"/>
</dbReference>
<evidence type="ECO:0000259" key="2">
    <source>
        <dbReference type="Pfam" id="PF18288"/>
    </source>
</evidence>
<reference evidence="3 4" key="1">
    <citation type="submission" date="2017-07" db="EMBL/GenBank/DDBJ databases">
        <title>Complete Genome Sequence of the cosmetic ferment Vitreoscilla filiformis (ATCC15551).</title>
        <authorList>
            <person name="Contreras S."/>
            <person name="Sagory-Zalkind P."/>
            <person name="Blanquart H."/>
            <person name="Iltis A."/>
            <person name="Morand S.C."/>
        </authorList>
    </citation>
    <scope>NUCLEOTIDE SEQUENCE [LARGE SCALE GENOMIC DNA]</scope>
    <source>
        <strain evidence="3 4">ATCC 15551</strain>
    </source>
</reference>
<dbReference type="GO" id="GO:0016787">
    <property type="term" value="F:hydrolase activity"/>
    <property type="evidence" value="ECO:0007669"/>
    <property type="project" value="UniProtKB-KW"/>
</dbReference>
<organism evidence="3 4">
    <name type="scientific">Vitreoscilla filiformis</name>
    <dbReference type="NCBI Taxonomy" id="63"/>
    <lineage>
        <taxon>Bacteria</taxon>
        <taxon>Pseudomonadati</taxon>
        <taxon>Pseudomonadota</taxon>
        <taxon>Betaproteobacteria</taxon>
        <taxon>Neisseriales</taxon>
        <taxon>Neisseriaceae</taxon>
        <taxon>Vitreoscilla</taxon>
    </lineage>
</organism>
<dbReference type="Pfam" id="PF18288">
    <property type="entry name" value="FAA_hydro_N_2"/>
    <property type="match status" value="1"/>
</dbReference>
<proteinExistence type="predicted"/>
<evidence type="ECO:0000313" key="4">
    <source>
        <dbReference type="Proteomes" id="UP000199729"/>
    </source>
</evidence>
<dbReference type="AlphaFoldDB" id="A0A221KDU3"/>
<dbReference type="KEGG" id="vff:VITFI_CDS1398"/>
<feature type="domain" description="Fumarylacetoacetase-like C-terminal" evidence="1">
    <location>
        <begin position="92"/>
        <end position="265"/>
    </location>
</feature>
<dbReference type="PANTHER" id="PTHR43211:SF1">
    <property type="entry name" value="BLL6422 PROTEIN"/>
    <property type="match status" value="1"/>
</dbReference>